<dbReference type="SMART" id="SM00220">
    <property type="entry name" value="S_TKc"/>
    <property type="match status" value="1"/>
</dbReference>
<feature type="domain" description="Protein kinase" evidence="13">
    <location>
        <begin position="72"/>
        <end position="336"/>
    </location>
</feature>
<dbReference type="AlphaFoldDB" id="A0ABD3DK10"/>
<dbReference type="Pfam" id="PF00069">
    <property type="entry name" value="Pkinase"/>
    <property type="match status" value="1"/>
</dbReference>
<dbReference type="PROSITE" id="PS00108">
    <property type="entry name" value="PROTEIN_KINASE_ST"/>
    <property type="match status" value="1"/>
</dbReference>
<evidence type="ECO:0000256" key="7">
    <source>
        <dbReference type="ARBA" id="ARBA00022840"/>
    </source>
</evidence>
<name>A0ABD3DK10_9LAMI</name>
<keyword evidence="15" id="KW-1185">Reference proteome</keyword>
<dbReference type="GO" id="GO:0004674">
    <property type="term" value="F:protein serine/threonine kinase activity"/>
    <property type="evidence" value="ECO:0007669"/>
    <property type="project" value="UniProtKB-KW"/>
</dbReference>
<feature type="binding site" evidence="10">
    <location>
        <position position="100"/>
    </location>
    <ligand>
        <name>ATP</name>
        <dbReference type="ChEBI" id="CHEBI:30616"/>
    </ligand>
</feature>
<keyword evidence="8" id="KW-0472">Membrane</keyword>
<dbReference type="PROSITE" id="PS00107">
    <property type="entry name" value="PROTEIN_KINASE_ATP"/>
    <property type="match status" value="1"/>
</dbReference>
<dbReference type="GO" id="GO:0005524">
    <property type="term" value="F:ATP binding"/>
    <property type="evidence" value="ECO:0007669"/>
    <property type="project" value="UniProtKB-UniRule"/>
</dbReference>
<dbReference type="InterPro" id="IPR000719">
    <property type="entry name" value="Prot_kinase_dom"/>
</dbReference>
<evidence type="ECO:0000256" key="6">
    <source>
        <dbReference type="ARBA" id="ARBA00022777"/>
    </source>
</evidence>
<gene>
    <name evidence="14" type="ORF">CASFOL_012816</name>
</gene>
<evidence type="ECO:0000256" key="2">
    <source>
        <dbReference type="ARBA" id="ARBA00022475"/>
    </source>
</evidence>
<keyword evidence="4" id="KW-0808">Transferase</keyword>
<dbReference type="PANTHER" id="PTHR47985:SF4">
    <property type="entry name" value="SERINE_THREONINE-PROTEIN KINASE PBL27"/>
    <property type="match status" value="1"/>
</dbReference>
<evidence type="ECO:0000256" key="11">
    <source>
        <dbReference type="RuleBase" id="RU000304"/>
    </source>
</evidence>
<keyword evidence="7 10" id="KW-0067">ATP-binding</keyword>
<evidence type="ECO:0000256" key="8">
    <source>
        <dbReference type="ARBA" id="ARBA00023136"/>
    </source>
</evidence>
<keyword evidence="3 11" id="KW-0723">Serine/threonine-protein kinase</keyword>
<evidence type="ECO:0000313" key="14">
    <source>
        <dbReference type="EMBL" id="KAL3642001.1"/>
    </source>
</evidence>
<evidence type="ECO:0000256" key="12">
    <source>
        <dbReference type="SAM" id="MobiDB-lite"/>
    </source>
</evidence>
<keyword evidence="2" id="KW-1003">Cell membrane</keyword>
<dbReference type="Proteomes" id="UP001632038">
    <property type="component" value="Unassembled WGS sequence"/>
</dbReference>
<reference evidence="15" key="1">
    <citation type="journal article" date="2024" name="IScience">
        <title>Strigolactones Initiate the Formation of Haustorium-like Structures in Castilleja.</title>
        <authorList>
            <person name="Buerger M."/>
            <person name="Peterson D."/>
            <person name="Chory J."/>
        </authorList>
    </citation>
    <scope>NUCLEOTIDE SEQUENCE [LARGE SCALE GENOMIC DNA]</scope>
</reference>
<comment type="caution">
    <text evidence="14">The sequence shown here is derived from an EMBL/GenBank/DDBJ whole genome shotgun (WGS) entry which is preliminary data.</text>
</comment>
<evidence type="ECO:0000256" key="1">
    <source>
        <dbReference type="ARBA" id="ARBA00004193"/>
    </source>
</evidence>
<dbReference type="InterPro" id="IPR008271">
    <property type="entry name" value="Ser/Thr_kinase_AS"/>
</dbReference>
<dbReference type="PROSITE" id="PS50011">
    <property type="entry name" value="PROTEIN_KINASE_DOM"/>
    <property type="match status" value="1"/>
</dbReference>
<comment type="subcellular location">
    <subcellularLocation>
        <location evidence="1">Cell membrane</location>
        <topology evidence="1">Lipid-anchor</topology>
    </subcellularLocation>
</comment>
<evidence type="ECO:0000313" key="15">
    <source>
        <dbReference type="Proteomes" id="UP001632038"/>
    </source>
</evidence>
<organism evidence="14 15">
    <name type="scientific">Castilleja foliolosa</name>
    <dbReference type="NCBI Taxonomy" id="1961234"/>
    <lineage>
        <taxon>Eukaryota</taxon>
        <taxon>Viridiplantae</taxon>
        <taxon>Streptophyta</taxon>
        <taxon>Embryophyta</taxon>
        <taxon>Tracheophyta</taxon>
        <taxon>Spermatophyta</taxon>
        <taxon>Magnoliopsida</taxon>
        <taxon>eudicotyledons</taxon>
        <taxon>Gunneridae</taxon>
        <taxon>Pentapetalae</taxon>
        <taxon>asterids</taxon>
        <taxon>lamiids</taxon>
        <taxon>Lamiales</taxon>
        <taxon>Orobanchaceae</taxon>
        <taxon>Pedicularideae</taxon>
        <taxon>Castillejinae</taxon>
        <taxon>Castilleja</taxon>
    </lineage>
</organism>
<evidence type="ECO:0000256" key="10">
    <source>
        <dbReference type="PROSITE-ProRule" id="PRU10141"/>
    </source>
</evidence>
<dbReference type="InterPro" id="IPR011009">
    <property type="entry name" value="Kinase-like_dom_sf"/>
</dbReference>
<keyword evidence="5 10" id="KW-0547">Nucleotide-binding</keyword>
<keyword evidence="6" id="KW-0418">Kinase</keyword>
<dbReference type="GO" id="GO:0005886">
    <property type="term" value="C:plasma membrane"/>
    <property type="evidence" value="ECO:0007669"/>
    <property type="project" value="UniProtKB-SubCell"/>
</dbReference>
<protein>
    <recommendedName>
        <fullName evidence="13">Protein kinase domain-containing protein</fullName>
    </recommendedName>
</protein>
<dbReference type="PANTHER" id="PTHR47985">
    <property type="entry name" value="OS07G0668900 PROTEIN"/>
    <property type="match status" value="1"/>
</dbReference>
<comment type="similarity">
    <text evidence="11">Belongs to the protein kinase superfamily.</text>
</comment>
<evidence type="ECO:0000256" key="5">
    <source>
        <dbReference type="ARBA" id="ARBA00022741"/>
    </source>
</evidence>
<proteinExistence type="inferred from homology"/>
<sequence>MGQSPCFGKVRAARQPNAAGNQAAGPSNAAGNQAAGPSNLAGNQAAGPSNPAGAVGNMPTAISFSTLEQATHNFSDQIGRGGSARVFKGTLNDGQTVAVKLMKPDYSWDFEKCYDNEVGVLSRSNHPNIIKLIGCCVHNDTERIIVCEYMPNGTLNDRLHARGEPVLTWENRMKIGAGIAEGLRYLHNNVRVLYGDLKPENVLLDAGYNAKLSDFGTSLLLPPGVQTTSDVIRDATPPYVPPEDLGSLSLKYDVYSFGVLLLKIIAGTVKTQKANRYVDDWVLVPENFVYQADPKMKGDFPRGELVKAMTVATKCMNLCRDSRPDIGVVVNAMKNLAGDQDAHWPEIFKTEGIASTSTNPK</sequence>
<keyword evidence="9" id="KW-0449">Lipoprotein</keyword>
<evidence type="ECO:0000256" key="9">
    <source>
        <dbReference type="ARBA" id="ARBA00023288"/>
    </source>
</evidence>
<dbReference type="Gene3D" id="1.10.510.10">
    <property type="entry name" value="Transferase(Phosphotransferase) domain 1"/>
    <property type="match status" value="1"/>
</dbReference>
<evidence type="ECO:0000256" key="3">
    <source>
        <dbReference type="ARBA" id="ARBA00022527"/>
    </source>
</evidence>
<accession>A0ABD3DK10</accession>
<feature type="region of interest" description="Disordered" evidence="12">
    <location>
        <begin position="13"/>
        <end position="54"/>
    </location>
</feature>
<evidence type="ECO:0000259" key="13">
    <source>
        <dbReference type="PROSITE" id="PS50011"/>
    </source>
</evidence>
<dbReference type="Gene3D" id="3.30.200.20">
    <property type="entry name" value="Phosphorylase Kinase, domain 1"/>
    <property type="match status" value="1"/>
</dbReference>
<dbReference type="SUPFAM" id="SSF56112">
    <property type="entry name" value="Protein kinase-like (PK-like)"/>
    <property type="match status" value="1"/>
</dbReference>
<evidence type="ECO:0000256" key="4">
    <source>
        <dbReference type="ARBA" id="ARBA00022679"/>
    </source>
</evidence>
<dbReference type="InterPro" id="IPR017441">
    <property type="entry name" value="Protein_kinase_ATP_BS"/>
</dbReference>
<dbReference type="EMBL" id="JAVIJP010000016">
    <property type="protein sequence ID" value="KAL3642001.1"/>
    <property type="molecule type" value="Genomic_DNA"/>
</dbReference>